<reference evidence="1" key="1">
    <citation type="submission" date="2023-10" db="EMBL/GenBank/DDBJ databases">
        <authorList>
            <person name="Hackl T."/>
        </authorList>
    </citation>
    <scope>NUCLEOTIDE SEQUENCE</scope>
</reference>
<dbReference type="Proteomes" id="UP001295740">
    <property type="component" value="Unassembled WGS sequence"/>
</dbReference>
<proteinExistence type="predicted"/>
<gene>
    <name evidence="1" type="ORF">KHLLAP_LOCUS11089</name>
</gene>
<accession>A0AAI8VT64</accession>
<name>A0AAI8VT64_9PEZI</name>
<evidence type="ECO:0000313" key="1">
    <source>
        <dbReference type="EMBL" id="CAJ2510621.1"/>
    </source>
</evidence>
<dbReference type="EMBL" id="CAUWAG010000018">
    <property type="protein sequence ID" value="CAJ2510621.1"/>
    <property type="molecule type" value="Genomic_DNA"/>
</dbReference>
<organism evidence="1 2">
    <name type="scientific">Anthostomella pinea</name>
    <dbReference type="NCBI Taxonomy" id="933095"/>
    <lineage>
        <taxon>Eukaryota</taxon>
        <taxon>Fungi</taxon>
        <taxon>Dikarya</taxon>
        <taxon>Ascomycota</taxon>
        <taxon>Pezizomycotina</taxon>
        <taxon>Sordariomycetes</taxon>
        <taxon>Xylariomycetidae</taxon>
        <taxon>Xylariales</taxon>
        <taxon>Xylariaceae</taxon>
        <taxon>Anthostomella</taxon>
    </lineage>
</organism>
<keyword evidence="2" id="KW-1185">Reference proteome</keyword>
<sequence>MEAGSFMTLTMSFTCGHPIEYDIECHTDLEGLLGDLSIDRDRLAEGTHPCASCDAENGKVARVEVLLGRVVEQALSRPECYSHLRKRLQKAVFVELVQATYQQYDDELTAITNKYWITAFEIWAALSVESLTDDELKVLVQDVQECFGYGGIDGISPAYLVVSDKLLKAYLKAHGPSVVSWM</sequence>
<protein>
    <submittedName>
        <fullName evidence="1">Uu.00g062460.m01.CDS01</fullName>
    </submittedName>
</protein>
<comment type="caution">
    <text evidence="1">The sequence shown here is derived from an EMBL/GenBank/DDBJ whole genome shotgun (WGS) entry which is preliminary data.</text>
</comment>
<dbReference type="AlphaFoldDB" id="A0AAI8VT64"/>
<evidence type="ECO:0000313" key="2">
    <source>
        <dbReference type="Proteomes" id="UP001295740"/>
    </source>
</evidence>